<dbReference type="AlphaFoldDB" id="A0A8J7IYW1"/>
<gene>
    <name evidence="3" type="ORF">H1D41_14120</name>
</gene>
<evidence type="ECO:0000256" key="1">
    <source>
        <dbReference type="SAM" id="Phobius"/>
    </source>
</evidence>
<protein>
    <submittedName>
        <fullName evidence="3">Uncharacterized protein</fullName>
    </submittedName>
</protein>
<keyword evidence="1" id="KW-0812">Transmembrane</keyword>
<dbReference type="EMBL" id="JADCKQ010000011">
    <property type="protein sequence ID" value="MBI1494779.1"/>
    <property type="molecule type" value="Genomic_DNA"/>
</dbReference>
<accession>A0A8J7IYW1</accession>
<proteinExistence type="predicted"/>
<sequence length="131" mass="14548">MFRSFTALALGAALAVTGFASQARAGNDDLTKALIGLAVIGGIAVAIDNRNDRRDARREAARKRLPEQCLRRFNSGRRAEYGFGERCLNNHAAQVTPPEHCARRGRNRRGNRVTYFPERCLLNDGYTVVSR</sequence>
<dbReference type="Proteomes" id="UP000640583">
    <property type="component" value="Unassembled WGS sequence"/>
</dbReference>
<keyword evidence="1" id="KW-0472">Membrane</keyword>
<feature type="transmembrane region" description="Helical" evidence="1">
    <location>
        <begin position="30"/>
        <end position="47"/>
    </location>
</feature>
<keyword evidence="2" id="KW-0732">Signal</keyword>
<feature type="chain" id="PRO_5035187592" evidence="2">
    <location>
        <begin position="26"/>
        <end position="131"/>
    </location>
</feature>
<evidence type="ECO:0000313" key="3">
    <source>
        <dbReference type="EMBL" id="MBI1494779.1"/>
    </source>
</evidence>
<keyword evidence="1" id="KW-1133">Transmembrane helix</keyword>
<keyword evidence="4" id="KW-1185">Reference proteome</keyword>
<comment type="caution">
    <text evidence="3">The sequence shown here is derived from an EMBL/GenBank/DDBJ whole genome shotgun (WGS) entry which is preliminary data.</text>
</comment>
<name>A0A8J7IYW1_9RHOB</name>
<feature type="signal peptide" evidence="2">
    <location>
        <begin position="1"/>
        <end position="25"/>
    </location>
</feature>
<evidence type="ECO:0000256" key="2">
    <source>
        <dbReference type="SAM" id="SignalP"/>
    </source>
</evidence>
<reference evidence="3" key="1">
    <citation type="submission" date="2020-10" db="EMBL/GenBank/DDBJ databases">
        <title>Paenihalocynthiibacter styelae gen. nov., sp. nov., isolated from stalked sea squirt Styela clava.</title>
        <authorList>
            <person name="Kim Y.-O."/>
            <person name="Yoon J.-H."/>
        </authorList>
    </citation>
    <scope>NUCLEOTIDE SEQUENCE</scope>
    <source>
        <strain evidence="3">MYP1-1</strain>
    </source>
</reference>
<dbReference type="RefSeq" id="WP_107498356.1">
    <property type="nucleotide sequence ID" value="NZ_JADCKQ010000011.1"/>
</dbReference>
<evidence type="ECO:0000313" key="4">
    <source>
        <dbReference type="Proteomes" id="UP000640583"/>
    </source>
</evidence>
<organism evidence="3 4">
    <name type="scientific">Halocynthiibacter styelae</name>
    <dbReference type="NCBI Taxonomy" id="2761955"/>
    <lineage>
        <taxon>Bacteria</taxon>
        <taxon>Pseudomonadati</taxon>
        <taxon>Pseudomonadota</taxon>
        <taxon>Alphaproteobacteria</taxon>
        <taxon>Rhodobacterales</taxon>
        <taxon>Paracoccaceae</taxon>
        <taxon>Halocynthiibacter</taxon>
    </lineage>
</organism>